<dbReference type="InterPro" id="IPR011990">
    <property type="entry name" value="TPR-like_helical_dom_sf"/>
</dbReference>
<feature type="domain" description="Peptidase M48" evidence="9">
    <location>
        <begin position="75"/>
        <end position="264"/>
    </location>
</feature>
<dbReference type="RefSeq" id="WP_266122085.1">
    <property type="nucleotide sequence ID" value="NZ_JAJHNU010000001.1"/>
</dbReference>
<proteinExistence type="predicted"/>
<dbReference type="InterPro" id="IPR001915">
    <property type="entry name" value="Peptidase_M48"/>
</dbReference>
<evidence type="ECO:0000256" key="7">
    <source>
        <dbReference type="SAM" id="MobiDB-lite"/>
    </source>
</evidence>
<name>A0ABT8EH43_9BURK</name>
<feature type="chain" id="PRO_5047335146" evidence="8">
    <location>
        <begin position="31"/>
        <end position="500"/>
    </location>
</feature>
<sequence>MPFLMKPTRLKKCAWTVMLSLAVCASSLQAQPVGLPSMGAASGVELSPTLERTLGNAIMEQGRRSPEYISDADVNQYLTNMGRKLAQNAPNLGQPITVFAMRDSSINAFALPGGYIGINSGLFTSSGSESELASVIAHEIAHVAQRHVARGITQSEQSSHLMIAALAGALLGALAGSADLAMGAAAFGQAAAVDKQLGFSRQAEQEADRVGYEMLRKAGFDTRGMVQMFQRLMAHSRLNESGASNEYSSTHPLTTQRLSDVENRVQSQGTHSHQNSLSYVYLRTKLLIMQANTMQALRTVEQGLHSQANSATTELERSAADYGLAYLAWQRQDYPQAAKYLKQAYQDKRFDAAELDVLAIQISLREQNLTQALHLSEQALQRWPESQAVALAYVQVLQQNKQDTQAVRYLGQAIEHWPELPRLYQLQAQSYDRLGDGVKARLAMAEYYQLIGALPTAVEQLQQARNLTSDFYAQSEIDTQITQLRHRLESERALLERFKS</sequence>
<dbReference type="InterPro" id="IPR051156">
    <property type="entry name" value="Mito/Outer_Membr_Metalloprot"/>
</dbReference>
<evidence type="ECO:0000313" key="10">
    <source>
        <dbReference type="EMBL" id="MDN4120609.1"/>
    </source>
</evidence>
<keyword evidence="4 10" id="KW-0378">Hydrolase</keyword>
<dbReference type="Gene3D" id="1.25.40.10">
    <property type="entry name" value="Tetratricopeptide repeat domain"/>
    <property type="match status" value="1"/>
</dbReference>
<keyword evidence="5" id="KW-0862">Zinc</keyword>
<evidence type="ECO:0000256" key="8">
    <source>
        <dbReference type="SAM" id="SignalP"/>
    </source>
</evidence>
<dbReference type="EC" id="3.4.24.-" evidence="10"/>
<evidence type="ECO:0000313" key="11">
    <source>
        <dbReference type="Proteomes" id="UP001168613"/>
    </source>
</evidence>
<dbReference type="PANTHER" id="PTHR22726:SF1">
    <property type="entry name" value="METALLOENDOPEPTIDASE OMA1, MITOCHONDRIAL"/>
    <property type="match status" value="1"/>
</dbReference>
<organism evidence="10 11">
    <name type="scientific">Alcaligenes endophyticus</name>
    <dbReference type="NCBI Taxonomy" id="1929088"/>
    <lineage>
        <taxon>Bacteria</taxon>
        <taxon>Pseudomonadati</taxon>
        <taxon>Pseudomonadota</taxon>
        <taxon>Betaproteobacteria</taxon>
        <taxon>Burkholderiales</taxon>
        <taxon>Alcaligenaceae</taxon>
        <taxon>Alcaligenes</taxon>
    </lineage>
</organism>
<feature type="signal peptide" evidence="8">
    <location>
        <begin position="1"/>
        <end position="30"/>
    </location>
</feature>
<accession>A0ABT8EH43</accession>
<evidence type="ECO:0000256" key="3">
    <source>
        <dbReference type="ARBA" id="ARBA00022723"/>
    </source>
</evidence>
<dbReference type="PANTHER" id="PTHR22726">
    <property type="entry name" value="METALLOENDOPEPTIDASE OMA1"/>
    <property type="match status" value="1"/>
</dbReference>
<dbReference type="GO" id="GO:0008237">
    <property type="term" value="F:metallopeptidase activity"/>
    <property type="evidence" value="ECO:0007669"/>
    <property type="project" value="UniProtKB-KW"/>
</dbReference>
<comment type="caution">
    <text evidence="10">The sequence shown here is derived from an EMBL/GenBank/DDBJ whole genome shotgun (WGS) entry which is preliminary data.</text>
</comment>
<dbReference type="Pfam" id="PF14559">
    <property type="entry name" value="TPR_19"/>
    <property type="match status" value="1"/>
</dbReference>
<keyword evidence="11" id="KW-1185">Reference proteome</keyword>
<gene>
    <name evidence="10" type="ORF">LMS43_04830</name>
</gene>
<protein>
    <submittedName>
        <fullName evidence="10">M48 family metalloprotease</fullName>
        <ecNumber evidence="10">3.4.24.-</ecNumber>
    </submittedName>
</protein>
<keyword evidence="8" id="KW-0732">Signal</keyword>
<comment type="cofactor">
    <cofactor evidence="1">
        <name>Zn(2+)</name>
        <dbReference type="ChEBI" id="CHEBI:29105"/>
    </cofactor>
</comment>
<keyword evidence="2" id="KW-0645">Protease</keyword>
<keyword evidence="3" id="KW-0479">Metal-binding</keyword>
<evidence type="ECO:0000256" key="5">
    <source>
        <dbReference type="ARBA" id="ARBA00022833"/>
    </source>
</evidence>
<dbReference type="EMBL" id="JAJHNU010000001">
    <property type="protein sequence ID" value="MDN4120609.1"/>
    <property type="molecule type" value="Genomic_DNA"/>
</dbReference>
<reference evidence="10" key="1">
    <citation type="submission" date="2021-11" db="EMBL/GenBank/DDBJ databases">
        <title>Draft genome sequence of Alcaligenes endophyticus type strain CCUG 75668T.</title>
        <authorList>
            <person name="Salva-Serra F."/>
            <person name="Duran R.E."/>
            <person name="Seeger M."/>
            <person name="Moore E.R.B."/>
            <person name="Jaen-Luchoro D."/>
        </authorList>
    </citation>
    <scope>NUCLEOTIDE SEQUENCE</scope>
    <source>
        <strain evidence="10">CCUG 75668</strain>
    </source>
</reference>
<dbReference type="Pfam" id="PF01435">
    <property type="entry name" value="Peptidase_M48"/>
    <property type="match status" value="1"/>
</dbReference>
<dbReference type="SUPFAM" id="SSF81901">
    <property type="entry name" value="HCP-like"/>
    <property type="match status" value="1"/>
</dbReference>
<feature type="region of interest" description="Disordered" evidence="7">
    <location>
        <begin position="240"/>
        <end position="270"/>
    </location>
</feature>
<dbReference type="Gene3D" id="3.30.2010.10">
    <property type="entry name" value="Metalloproteases ('zincins'), catalytic domain"/>
    <property type="match status" value="1"/>
</dbReference>
<evidence type="ECO:0000256" key="6">
    <source>
        <dbReference type="ARBA" id="ARBA00023049"/>
    </source>
</evidence>
<keyword evidence="6 10" id="KW-0482">Metalloprotease</keyword>
<evidence type="ECO:0000256" key="1">
    <source>
        <dbReference type="ARBA" id="ARBA00001947"/>
    </source>
</evidence>
<evidence type="ECO:0000259" key="9">
    <source>
        <dbReference type="Pfam" id="PF01435"/>
    </source>
</evidence>
<evidence type="ECO:0000256" key="2">
    <source>
        <dbReference type="ARBA" id="ARBA00022670"/>
    </source>
</evidence>
<dbReference type="Proteomes" id="UP001168613">
    <property type="component" value="Unassembled WGS sequence"/>
</dbReference>
<evidence type="ECO:0000256" key="4">
    <source>
        <dbReference type="ARBA" id="ARBA00022801"/>
    </source>
</evidence>